<dbReference type="InterPro" id="IPR011664">
    <property type="entry name" value="Abi_system_AbiD/AbiF-like"/>
</dbReference>
<organism evidence="1">
    <name type="scientific">human gut metagenome</name>
    <dbReference type="NCBI Taxonomy" id="408170"/>
    <lineage>
        <taxon>unclassified sequences</taxon>
        <taxon>metagenomes</taxon>
        <taxon>organismal metagenomes</taxon>
    </lineage>
</organism>
<comment type="caution">
    <text evidence="1">The sequence shown here is derived from an EMBL/GenBank/DDBJ whole genome shotgun (WGS) entry which is preliminary data.</text>
</comment>
<dbReference type="AlphaFoldDB" id="K1SW31"/>
<proteinExistence type="predicted"/>
<reference evidence="1" key="1">
    <citation type="journal article" date="2013" name="Environ. Microbiol.">
        <title>Microbiota from the distal guts of lean and obese adolescents exhibit partial functional redundancy besides clear differences in community structure.</title>
        <authorList>
            <person name="Ferrer M."/>
            <person name="Ruiz A."/>
            <person name="Lanza F."/>
            <person name="Haange S.B."/>
            <person name="Oberbach A."/>
            <person name="Till H."/>
            <person name="Bargiela R."/>
            <person name="Campoy C."/>
            <person name="Segura M.T."/>
            <person name="Richter M."/>
            <person name="von Bergen M."/>
            <person name="Seifert J."/>
            <person name="Suarez A."/>
        </authorList>
    </citation>
    <scope>NUCLEOTIDE SEQUENCE</scope>
</reference>
<protein>
    <submittedName>
        <fullName evidence="1">Abortive infection bacteriophage resistance related protein</fullName>
    </submittedName>
</protein>
<dbReference type="Pfam" id="PF07751">
    <property type="entry name" value="Abi_2"/>
    <property type="match status" value="1"/>
</dbReference>
<evidence type="ECO:0000313" key="1">
    <source>
        <dbReference type="EMBL" id="EKC64817.1"/>
    </source>
</evidence>
<name>K1SW31_9ZZZZ</name>
<gene>
    <name evidence="1" type="ORF">OBE_06758</name>
</gene>
<dbReference type="PIRSF" id="PIRSF034934">
    <property type="entry name" value="AbiF_AbiD"/>
    <property type="match status" value="1"/>
</dbReference>
<dbReference type="InterPro" id="IPR017034">
    <property type="entry name" value="Abi_system_AbiD/AbiF"/>
</dbReference>
<sequence length="317" mass="37658">MIQKQFKNLDEQIEILKYKGLIITNKAYAKNVLLRENYFFLSGYRHLFLKSITEKVYKPGTHFEELYSLFLFDRRLRNILFKNLLIIENNLKSISSYQLSKRYGYKEKDYLKESNFNTSPEKKRQVNDLIKKMKRQIRSNSRENTATIHYVNNYGYIPLWILVKVLSFGIVSEMYSVLKDEDQQAIADVYGVDKNDLVTYLPILSNYRNLCAHEDILYENRTHKQIDDTIYHKMLNIEKVDGEYKYGKDDLFALIIIMKELLQPEEFKSMMLELDNAITTLDYNLNVIKIGEVLNRMGFPKNWKELMTIERGNKING</sequence>
<accession>K1SW31</accession>
<dbReference type="EMBL" id="AJWZ01004658">
    <property type="protein sequence ID" value="EKC64817.1"/>
    <property type="molecule type" value="Genomic_DNA"/>
</dbReference>